<gene>
    <name evidence="4" type="ORF">An12g09440</name>
</gene>
<reference evidence="4" key="1">
    <citation type="submission" date="2025-02" db="EMBL/GenBank/DDBJ databases">
        <authorList>
            <consortium name="NCBI Genome Project"/>
        </authorList>
    </citation>
    <scope>NUCLEOTIDE SEQUENCE</scope>
</reference>
<dbReference type="InterPro" id="IPR011008">
    <property type="entry name" value="Dimeric_a/b-barrel"/>
</dbReference>
<dbReference type="GO" id="GO:0016491">
    <property type="term" value="F:oxidoreductase activity"/>
    <property type="evidence" value="ECO:0007669"/>
    <property type="project" value="UniProtKB-KW"/>
</dbReference>
<evidence type="ECO:0000256" key="1">
    <source>
        <dbReference type="ARBA" id="ARBA00023002"/>
    </source>
</evidence>
<dbReference type="PANTHER" id="PTHR10696">
    <property type="entry name" value="GAMMA-BUTYROBETAINE HYDROXYLASE-RELATED"/>
    <property type="match status" value="1"/>
</dbReference>
<dbReference type="InterPro" id="IPR050411">
    <property type="entry name" value="AlphaKG_dependent_hydroxylases"/>
</dbReference>
<reference evidence="4" key="2">
    <citation type="submission" date="2025-08" db="UniProtKB">
        <authorList>
            <consortium name="RefSeq"/>
        </authorList>
    </citation>
    <scope>IDENTIFICATION</scope>
</reference>
<sequence>MVAPRRHAVTLIIITILVLFTIILWKHPSGLLPVLSHQPSPNMSITHIVMFQFKDGVSPEVIKDKPYIQAASGGLDNSPEGIQHCQYLTLMSQDRMWLRDDHSLFTMVEVQTLVQPDIQYHPDYTKYTARTERRIATETLPKTLPKRFPEHLDSPLVWEGTEVEKRDDWIYQLNDGQLDEIDQALQFFKSKNPSLGSINQSTFPLPTLHPILRDLSREIHLGRGFVVVRGLRIDHYTREDNIIIYAGVSSHIGNYRGRQEDNRIKGTPSRVLSHIKDISNKVQPGTIGAPSNTADKQVFHTDSGDIISLLCLQEAAEGGESKLASSWHVYNILARERPDLIHTLTQDWPFDGFSNPTQPYSTRPLLYHQPATSNTPERVLIQYARRYFTGFMAQPRSTNIPPISEAQAEALDALHFLAEKHSASLGFQKGDIQYVNNLSIFHARNGFTDGPGKERHLLRLWLRDPEYAWETPEPLRKRWDSLYKDLEPEEQDFPLEPRIRGNTTS</sequence>
<proteinExistence type="predicted"/>
<evidence type="ECO:0000256" key="2">
    <source>
        <dbReference type="SAM" id="Phobius"/>
    </source>
</evidence>
<dbReference type="SUPFAM" id="SSF51197">
    <property type="entry name" value="Clavaminate synthase-like"/>
    <property type="match status" value="1"/>
</dbReference>
<dbReference type="InterPro" id="IPR042098">
    <property type="entry name" value="TauD-like_sf"/>
</dbReference>
<keyword evidence="2" id="KW-0812">Transmembrane</keyword>
<protein>
    <recommendedName>
        <fullName evidence="3">TauD/TfdA-like domain-containing protein</fullName>
    </recommendedName>
</protein>
<dbReference type="PANTHER" id="PTHR10696:SF54">
    <property type="entry name" value="FAMILY OXIDOREDUCTASE, PUTATIVE (AFU_ORTHOLOGUE AFUA_4G13850)-RELATED"/>
    <property type="match status" value="1"/>
</dbReference>
<dbReference type="Gene3D" id="3.60.130.10">
    <property type="entry name" value="Clavaminate synthase-like"/>
    <property type="match status" value="1"/>
</dbReference>
<feature type="domain" description="TauD/TfdA-like" evidence="3">
    <location>
        <begin position="195"/>
        <end position="461"/>
    </location>
</feature>
<name>A0AAJ6QDT8_ASPNG</name>
<dbReference type="InterPro" id="IPR003819">
    <property type="entry name" value="TauD/TfdA-like"/>
</dbReference>
<dbReference type="RefSeq" id="XP_001395996.3">
    <property type="nucleotide sequence ID" value="XM_001395959.3"/>
</dbReference>
<dbReference type="FunFam" id="3.60.130.10:FF:000011">
    <property type="entry name" value="Taurine catabolism dioxygenase TauD"/>
    <property type="match status" value="1"/>
</dbReference>
<feature type="transmembrane region" description="Helical" evidence="2">
    <location>
        <begin position="7"/>
        <end position="25"/>
    </location>
</feature>
<evidence type="ECO:0000313" key="4">
    <source>
        <dbReference type="RefSeq" id="XP_001395996.3"/>
    </source>
</evidence>
<keyword evidence="2" id="KW-0472">Membrane</keyword>
<dbReference type="Pfam" id="PF02668">
    <property type="entry name" value="TauD"/>
    <property type="match status" value="1"/>
</dbReference>
<dbReference type="GeneID" id="4986296"/>
<evidence type="ECO:0000259" key="3">
    <source>
        <dbReference type="Pfam" id="PF02668"/>
    </source>
</evidence>
<dbReference type="KEGG" id="ang:An12g09440"/>
<dbReference type="SUPFAM" id="SSF54909">
    <property type="entry name" value="Dimeric alpha+beta barrel"/>
    <property type="match status" value="1"/>
</dbReference>
<organism evidence="4">
    <name type="scientific">Aspergillus niger</name>
    <dbReference type="NCBI Taxonomy" id="5061"/>
    <lineage>
        <taxon>Eukaryota</taxon>
        <taxon>Fungi</taxon>
        <taxon>Dikarya</taxon>
        <taxon>Ascomycota</taxon>
        <taxon>Pezizomycotina</taxon>
        <taxon>Eurotiomycetes</taxon>
        <taxon>Eurotiomycetidae</taxon>
        <taxon>Eurotiales</taxon>
        <taxon>Aspergillaceae</taxon>
        <taxon>Aspergillus</taxon>
        <taxon>Aspergillus subgen. Circumdati</taxon>
    </lineage>
</organism>
<keyword evidence="1" id="KW-0560">Oxidoreductase</keyword>
<dbReference type="VEuPathDB" id="FungiDB:An12g09440"/>
<accession>A0AAJ6QDT8</accession>
<keyword evidence="2" id="KW-1133">Transmembrane helix</keyword>
<dbReference type="AlphaFoldDB" id="A0AAJ6QDT8"/>